<evidence type="ECO:0000313" key="3">
    <source>
        <dbReference type="Proteomes" id="UP000008520"/>
    </source>
</evidence>
<dbReference type="KEGG" id="lgv:LCGL_1385"/>
<protein>
    <submittedName>
        <fullName evidence="2">Uncharacterized protein</fullName>
    </submittedName>
</protein>
<keyword evidence="1" id="KW-0472">Membrane</keyword>
<dbReference type="Proteomes" id="UP000008520">
    <property type="component" value="Chromosome"/>
</dbReference>
<accession>F9VEU4</accession>
<organism evidence="2 3">
    <name type="scientific">Lactococcus garvieae (strain Lg2)</name>
    <name type="common">Enterococcus seriolicida</name>
    <dbReference type="NCBI Taxonomy" id="420890"/>
    <lineage>
        <taxon>Bacteria</taxon>
        <taxon>Bacillati</taxon>
        <taxon>Bacillota</taxon>
        <taxon>Bacilli</taxon>
        <taxon>Lactobacillales</taxon>
        <taxon>Streptococcaceae</taxon>
        <taxon>Lactococcus</taxon>
    </lineage>
</organism>
<feature type="transmembrane region" description="Helical" evidence="1">
    <location>
        <begin position="125"/>
        <end position="148"/>
    </location>
</feature>
<dbReference type="HOGENOM" id="CLU_154659_0_0_9"/>
<name>F9VEU4_LACGL</name>
<dbReference type="AlphaFoldDB" id="F9VEU4"/>
<dbReference type="EMBL" id="AP009333">
    <property type="protein sequence ID" value="BAK60845.1"/>
    <property type="molecule type" value="Genomic_DNA"/>
</dbReference>
<dbReference type="RefSeq" id="WP_014025106.1">
    <property type="nucleotide sequence ID" value="NC_017490.1"/>
</dbReference>
<feature type="transmembrane region" description="Helical" evidence="1">
    <location>
        <begin position="37"/>
        <end position="59"/>
    </location>
</feature>
<reference evidence="2 3" key="1">
    <citation type="journal article" date="2011" name="PLoS ONE">
        <title>Complete genome sequence and comparative analysis of the fish pathogen Lactococcus garvieae.</title>
        <authorList>
            <person name="Morita H."/>
            <person name="Toh H."/>
            <person name="Oshima K."/>
            <person name="Yoshizaki M."/>
            <person name="Kawanishi M."/>
            <person name="Nakaya K."/>
            <person name="Suzuki T."/>
            <person name="Miyauchi E."/>
            <person name="Ishii Y."/>
            <person name="Tanabe S."/>
            <person name="Murakami M."/>
            <person name="Hattori M."/>
        </authorList>
    </citation>
    <scope>NUCLEOTIDE SEQUENCE [LARGE SCALE GENOMIC DNA]</scope>
    <source>
        <strain evidence="2 3">Lg2</strain>
    </source>
</reference>
<keyword evidence="3" id="KW-1185">Reference proteome</keyword>
<sequence length="151" mass="17660">MKSISKKDKKLFLAYLFLMTLFSLCLQQNLEELSKENLISFLSIIIGFLLTALSILYASPLRGVLYKVTDKDYVTLWQKVLAYYKFCTCYSITFIIFLLIHPKFNNLFLDLNFVHFSFNEENIKFILSAGAIYWIIKVLKNLFVLLSIEVV</sequence>
<keyword evidence="1" id="KW-1133">Transmembrane helix</keyword>
<evidence type="ECO:0000256" key="1">
    <source>
        <dbReference type="SAM" id="Phobius"/>
    </source>
</evidence>
<gene>
    <name evidence="2" type="ordered locus">LCGL_1385</name>
</gene>
<keyword evidence="1" id="KW-0812">Transmembrane</keyword>
<feature type="transmembrane region" description="Helical" evidence="1">
    <location>
        <begin position="80"/>
        <end position="100"/>
    </location>
</feature>
<evidence type="ECO:0000313" key="2">
    <source>
        <dbReference type="EMBL" id="BAK60845.1"/>
    </source>
</evidence>
<proteinExistence type="predicted"/>